<name>A0ABP9G882_9FLAO</name>
<dbReference type="SUPFAM" id="SSF102705">
    <property type="entry name" value="NIF3 (NGG1p interacting factor 3)-like"/>
    <property type="match status" value="1"/>
</dbReference>
<dbReference type="InterPro" id="IPR002678">
    <property type="entry name" value="DUF34/NIF3"/>
</dbReference>
<sequence>MSSLYLNTNNMIVQDVINHLEALAPLAYAEDFDNVGLLVGNKNTKITGVLVTLDTLEAVVDEAITEKCNLIISFHPIIFKGLKKLTGKNYVERVVMKAIKNDIAIYSMHTALDNALQGVNDMICNQLKLKNKRILIPQSETIKKLTTYVPKDEAEQLRTALFETGAGSIGNYNDCSFNVEGYGTFNGNDASNPTIGKKGRIHTEEETKITITYGKHLEQQLLQALFKNHSYEEVAYEITTLENKNQNIGMGMVGELEEPMDESSFLAYIKTTMNTKCIRHSSFLNKKIKKIAVLGGSGSFAIQAAKLSGADAFITADLKYHDFFTAENSILLADIGHYESEQFTKNGLVAHLTKKITNFAIILSQINTNPVKYF</sequence>
<reference evidence="5" key="1">
    <citation type="journal article" date="2019" name="Int. J. Syst. Evol. Microbiol.">
        <title>The Global Catalogue of Microorganisms (GCM) 10K type strain sequencing project: providing services to taxonomists for standard genome sequencing and annotation.</title>
        <authorList>
            <consortium name="The Broad Institute Genomics Platform"/>
            <consortium name="The Broad Institute Genome Sequencing Center for Infectious Disease"/>
            <person name="Wu L."/>
            <person name="Ma J."/>
        </authorList>
    </citation>
    <scope>NUCLEOTIDE SEQUENCE [LARGE SCALE GENOMIC DNA]</scope>
    <source>
        <strain evidence="5">JCM 18285</strain>
    </source>
</reference>
<dbReference type="Gene3D" id="3.30.70.120">
    <property type="match status" value="1"/>
</dbReference>
<organism evidence="4 5">
    <name type="scientific">Algibacter agarivorans</name>
    <dbReference type="NCBI Taxonomy" id="1109741"/>
    <lineage>
        <taxon>Bacteria</taxon>
        <taxon>Pseudomonadati</taxon>
        <taxon>Bacteroidota</taxon>
        <taxon>Flavobacteriia</taxon>
        <taxon>Flavobacteriales</taxon>
        <taxon>Flavobacteriaceae</taxon>
        <taxon>Algibacter</taxon>
    </lineage>
</organism>
<evidence type="ECO:0000313" key="4">
    <source>
        <dbReference type="EMBL" id="GAA4932040.1"/>
    </source>
</evidence>
<dbReference type="PANTHER" id="PTHR13799:SF14">
    <property type="entry name" value="GTP CYCLOHYDROLASE 1 TYPE 2 HOMOLOG"/>
    <property type="match status" value="1"/>
</dbReference>
<dbReference type="PIRSF" id="PIRSF037489">
    <property type="entry name" value="UCP037489_NIF3_YqfO"/>
    <property type="match status" value="1"/>
</dbReference>
<comment type="similarity">
    <text evidence="1 3">Belongs to the GTP cyclohydrolase I type 2/NIF3 family.</text>
</comment>
<evidence type="ECO:0000256" key="1">
    <source>
        <dbReference type="ARBA" id="ARBA00006964"/>
    </source>
</evidence>
<keyword evidence="5" id="KW-1185">Reference proteome</keyword>
<evidence type="ECO:0000256" key="2">
    <source>
        <dbReference type="ARBA" id="ARBA00022723"/>
    </source>
</evidence>
<dbReference type="PANTHER" id="PTHR13799">
    <property type="entry name" value="NGG1 INTERACTING FACTOR 3"/>
    <property type="match status" value="1"/>
</dbReference>
<comment type="caution">
    <text evidence="4">The sequence shown here is derived from an EMBL/GenBank/DDBJ whole genome shotgun (WGS) entry which is preliminary data.</text>
</comment>
<gene>
    <name evidence="4" type="ORF">GCM10023314_00350</name>
</gene>
<dbReference type="InterPro" id="IPR015867">
    <property type="entry name" value="N-reg_PII/ATP_PRibTrfase_C"/>
</dbReference>
<dbReference type="Gene3D" id="3.40.1390.30">
    <property type="entry name" value="NIF3 (NGG1p interacting factor 3)-like"/>
    <property type="match status" value="1"/>
</dbReference>
<dbReference type="NCBIfam" id="TIGR00486">
    <property type="entry name" value="YbgI_SA1388"/>
    <property type="match status" value="1"/>
</dbReference>
<evidence type="ECO:0000256" key="3">
    <source>
        <dbReference type="PIRNR" id="PIRNR037489"/>
    </source>
</evidence>
<dbReference type="EMBL" id="BAABJJ010000001">
    <property type="protein sequence ID" value="GAA4932040.1"/>
    <property type="molecule type" value="Genomic_DNA"/>
</dbReference>
<evidence type="ECO:0000313" key="5">
    <source>
        <dbReference type="Proteomes" id="UP001501302"/>
    </source>
</evidence>
<accession>A0ABP9G882</accession>
<proteinExistence type="inferred from homology"/>
<dbReference type="Proteomes" id="UP001501302">
    <property type="component" value="Unassembled WGS sequence"/>
</dbReference>
<protein>
    <recommendedName>
        <fullName evidence="3">GTP cyclohydrolase 1 type 2 homolog</fullName>
    </recommendedName>
</protein>
<keyword evidence="2 3" id="KW-0479">Metal-binding</keyword>
<dbReference type="InterPro" id="IPR036069">
    <property type="entry name" value="DUF34/NIF3_sf"/>
</dbReference>
<dbReference type="InterPro" id="IPR017221">
    <property type="entry name" value="DUF34/NIF3_bac"/>
</dbReference>
<dbReference type="Pfam" id="PF01784">
    <property type="entry name" value="DUF34_NIF3"/>
    <property type="match status" value="1"/>
</dbReference>